<dbReference type="PANTHER" id="PTHR45436">
    <property type="entry name" value="SENSOR HISTIDINE KINASE YKOH"/>
    <property type="match status" value="1"/>
</dbReference>
<dbReference type="PROSITE" id="PS50109">
    <property type="entry name" value="HIS_KIN"/>
    <property type="match status" value="1"/>
</dbReference>
<accession>A0ABW7FI67</accession>
<dbReference type="SUPFAM" id="SSF47384">
    <property type="entry name" value="Homodimeric domain of signal transducing histidine kinase"/>
    <property type="match status" value="1"/>
</dbReference>
<evidence type="ECO:0000259" key="13">
    <source>
        <dbReference type="PROSITE" id="PS50885"/>
    </source>
</evidence>
<dbReference type="InterPro" id="IPR005467">
    <property type="entry name" value="His_kinase_dom"/>
</dbReference>
<evidence type="ECO:0000256" key="8">
    <source>
        <dbReference type="ARBA" id="ARBA00022989"/>
    </source>
</evidence>
<feature type="transmembrane region" description="Helical" evidence="11">
    <location>
        <begin position="12"/>
        <end position="35"/>
    </location>
</feature>
<evidence type="ECO:0000256" key="7">
    <source>
        <dbReference type="ARBA" id="ARBA00022777"/>
    </source>
</evidence>
<keyword evidence="15" id="KW-1185">Reference proteome</keyword>
<name>A0ABW7FI67_9BURK</name>
<evidence type="ECO:0000259" key="12">
    <source>
        <dbReference type="PROSITE" id="PS50109"/>
    </source>
</evidence>
<comment type="catalytic activity">
    <reaction evidence="1">
        <text>ATP + protein L-histidine = ADP + protein N-phospho-L-histidine.</text>
        <dbReference type="EC" id="2.7.13.3"/>
    </reaction>
</comment>
<evidence type="ECO:0000256" key="9">
    <source>
        <dbReference type="ARBA" id="ARBA00023012"/>
    </source>
</evidence>
<dbReference type="SMART" id="SM00304">
    <property type="entry name" value="HAMP"/>
    <property type="match status" value="1"/>
</dbReference>
<dbReference type="InterPro" id="IPR050428">
    <property type="entry name" value="TCS_sensor_his_kinase"/>
</dbReference>
<protein>
    <recommendedName>
        <fullName evidence="3">histidine kinase</fullName>
        <ecNumber evidence="3">2.7.13.3</ecNumber>
    </recommendedName>
</protein>
<dbReference type="SUPFAM" id="SSF55874">
    <property type="entry name" value="ATPase domain of HSP90 chaperone/DNA topoisomerase II/histidine kinase"/>
    <property type="match status" value="1"/>
</dbReference>
<keyword evidence="5" id="KW-0808">Transferase</keyword>
<dbReference type="CDD" id="cd00082">
    <property type="entry name" value="HisKA"/>
    <property type="match status" value="1"/>
</dbReference>
<keyword evidence="4" id="KW-0597">Phosphoprotein</keyword>
<dbReference type="Pfam" id="PF00512">
    <property type="entry name" value="HisKA"/>
    <property type="match status" value="1"/>
</dbReference>
<dbReference type="InterPro" id="IPR036097">
    <property type="entry name" value="HisK_dim/P_sf"/>
</dbReference>
<dbReference type="SMART" id="SM00387">
    <property type="entry name" value="HATPase_c"/>
    <property type="match status" value="1"/>
</dbReference>
<comment type="caution">
    <text evidence="14">The sequence shown here is derived from an EMBL/GenBank/DDBJ whole genome shotgun (WGS) entry which is preliminary data.</text>
</comment>
<dbReference type="InterPro" id="IPR004358">
    <property type="entry name" value="Sig_transdc_His_kin-like_C"/>
</dbReference>
<evidence type="ECO:0000313" key="14">
    <source>
        <dbReference type="EMBL" id="MFG6441044.1"/>
    </source>
</evidence>
<sequence>MPSVKRAWTNSLSFKVILAYLAGSLLSVLIIVMVIKGLLSFKSPILVEEDIAEHAEHIADDVVFDASGRPVGLTSDLNHVAWMFETMKDDIAYRVVDSTGRVGLMSPAGKAFWPEGGGQVAPPRPGRFEFERDGKPYRGATEAIPDQGQQWFLQLAASARLSELLRLEFALPFMGIGMALFSAVLLFVFGVCAFVTMRHVQKPLRALSASAAAISPRSLHARLQGGGVPTEIAPLVDSFNRVLERVEQGFRVQQEFMATAAHELKTPLALIRAQIELLDPHCDRDSLLKDVEHMTRQVQQLLLLAEASEAHNYMLAPTDVLDVAHEAASYLQRMAQAANVSIEVRGSADTDTVEWNADCGAVFTLLKNLLENAIQHAPAGSVVSLDVSSQALSVRDRGPGVSPDQLPKLFVRFWRGAHRRDHGAGLGLAICQEIAQAHGWELSAQAMAPGLRLTVSRDGRPPS</sequence>
<gene>
    <name evidence="14" type="ORF">ACG0Z3_10175</name>
</gene>
<reference evidence="14 15" key="1">
    <citation type="submission" date="2024-08" db="EMBL/GenBank/DDBJ databases">
        <authorList>
            <person name="Lu H."/>
        </authorList>
    </citation>
    <scope>NUCLEOTIDE SEQUENCE [LARGE SCALE GENOMIC DNA]</scope>
    <source>
        <strain evidence="14 15">LKC17W</strain>
    </source>
</reference>
<evidence type="ECO:0000256" key="11">
    <source>
        <dbReference type="SAM" id="Phobius"/>
    </source>
</evidence>
<dbReference type="SMART" id="SM00388">
    <property type="entry name" value="HisKA"/>
    <property type="match status" value="1"/>
</dbReference>
<dbReference type="Pfam" id="PF00672">
    <property type="entry name" value="HAMP"/>
    <property type="match status" value="1"/>
</dbReference>
<evidence type="ECO:0000256" key="4">
    <source>
        <dbReference type="ARBA" id="ARBA00022553"/>
    </source>
</evidence>
<dbReference type="InterPro" id="IPR003594">
    <property type="entry name" value="HATPase_dom"/>
</dbReference>
<dbReference type="RefSeq" id="WP_394397361.1">
    <property type="nucleotide sequence ID" value="NZ_JBIGHW010000004.1"/>
</dbReference>
<evidence type="ECO:0000313" key="15">
    <source>
        <dbReference type="Proteomes" id="UP001606301"/>
    </source>
</evidence>
<evidence type="ECO:0000256" key="1">
    <source>
        <dbReference type="ARBA" id="ARBA00000085"/>
    </source>
</evidence>
<dbReference type="InterPro" id="IPR003661">
    <property type="entry name" value="HisK_dim/P_dom"/>
</dbReference>
<keyword evidence="6 11" id="KW-0812">Transmembrane</keyword>
<keyword evidence="8 11" id="KW-1133">Transmembrane helix</keyword>
<proteinExistence type="predicted"/>
<dbReference type="Pfam" id="PF02518">
    <property type="entry name" value="HATPase_c"/>
    <property type="match status" value="1"/>
</dbReference>
<keyword evidence="9" id="KW-0902">Two-component regulatory system</keyword>
<dbReference type="Gene3D" id="1.10.287.130">
    <property type="match status" value="1"/>
</dbReference>
<feature type="transmembrane region" description="Helical" evidence="11">
    <location>
        <begin position="169"/>
        <end position="195"/>
    </location>
</feature>
<dbReference type="PRINTS" id="PR00344">
    <property type="entry name" value="BCTRLSENSOR"/>
</dbReference>
<evidence type="ECO:0000256" key="5">
    <source>
        <dbReference type="ARBA" id="ARBA00022679"/>
    </source>
</evidence>
<dbReference type="EC" id="2.7.13.3" evidence="3"/>
<dbReference type="PROSITE" id="PS50885">
    <property type="entry name" value="HAMP"/>
    <property type="match status" value="1"/>
</dbReference>
<organism evidence="14 15">
    <name type="scientific">Pelomonas margarita</name>
    <dbReference type="NCBI Taxonomy" id="3299031"/>
    <lineage>
        <taxon>Bacteria</taxon>
        <taxon>Pseudomonadati</taxon>
        <taxon>Pseudomonadota</taxon>
        <taxon>Betaproteobacteria</taxon>
        <taxon>Burkholderiales</taxon>
        <taxon>Sphaerotilaceae</taxon>
        <taxon>Roseateles</taxon>
    </lineage>
</organism>
<dbReference type="InterPro" id="IPR003660">
    <property type="entry name" value="HAMP_dom"/>
</dbReference>
<dbReference type="PANTHER" id="PTHR45436:SF15">
    <property type="entry name" value="SENSOR HISTIDINE KINASE CUSS"/>
    <property type="match status" value="1"/>
</dbReference>
<dbReference type="Proteomes" id="UP001606301">
    <property type="component" value="Unassembled WGS sequence"/>
</dbReference>
<evidence type="ECO:0000256" key="2">
    <source>
        <dbReference type="ARBA" id="ARBA00004141"/>
    </source>
</evidence>
<dbReference type="EMBL" id="JBIGHW010000004">
    <property type="protein sequence ID" value="MFG6441044.1"/>
    <property type="molecule type" value="Genomic_DNA"/>
</dbReference>
<dbReference type="GO" id="GO:0016301">
    <property type="term" value="F:kinase activity"/>
    <property type="evidence" value="ECO:0007669"/>
    <property type="project" value="UniProtKB-KW"/>
</dbReference>
<keyword evidence="10 11" id="KW-0472">Membrane</keyword>
<evidence type="ECO:0000256" key="3">
    <source>
        <dbReference type="ARBA" id="ARBA00012438"/>
    </source>
</evidence>
<evidence type="ECO:0000256" key="6">
    <source>
        <dbReference type="ARBA" id="ARBA00022692"/>
    </source>
</evidence>
<keyword evidence="7 14" id="KW-0418">Kinase</keyword>
<comment type="subcellular location">
    <subcellularLocation>
        <location evidence="2">Membrane</location>
        <topology evidence="2">Multi-pass membrane protein</topology>
    </subcellularLocation>
</comment>
<dbReference type="CDD" id="cd00075">
    <property type="entry name" value="HATPase"/>
    <property type="match status" value="1"/>
</dbReference>
<evidence type="ECO:0000256" key="10">
    <source>
        <dbReference type="ARBA" id="ARBA00023136"/>
    </source>
</evidence>
<feature type="domain" description="Histidine kinase" evidence="12">
    <location>
        <begin position="259"/>
        <end position="461"/>
    </location>
</feature>
<dbReference type="InterPro" id="IPR036890">
    <property type="entry name" value="HATPase_C_sf"/>
</dbReference>
<dbReference type="Gene3D" id="3.30.565.10">
    <property type="entry name" value="Histidine kinase-like ATPase, C-terminal domain"/>
    <property type="match status" value="1"/>
</dbReference>
<feature type="domain" description="HAMP" evidence="13">
    <location>
        <begin position="198"/>
        <end position="251"/>
    </location>
</feature>